<evidence type="ECO:0000313" key="3">
    <source>
        <dbReference type="EMBL" id="MBY8917058.1"/>
    </source>
</evidence>
<keyword evidence="4" id="KW-1185">Reference proteome</keyword>
<evidence type="ECO:0000259" key="2">
    <source>
        <dbReference type="Pfam" id="PF03781"/>
    </source>
</evidence>
<proteinExistence type="predicted"/>
<evidence type="ECO:0000256" key="1">
    <source>
        <dbReference type="SAM" id="MobiDB-lite"/>
    </source>
</evidence>
<accession>A0ABS7R7Y4</accession>
<comment type="caution">
    <text evidence="3">The sequence shown here is derived from an EMBL/GenBank/DDBJ whole genome shotgun (WGS) entry which is preliminary data.</text>
</comment>
<name>A0ABS7R7Y4_9HYPH</name>
<dbReference type="InterPro" id="IPR051043">
    <property type="entry name" value="Sulfatase_Mod_Factor_Kinase"/>
</dbReference>
<dbReference type="PANTHER" id="PTHR23150">
    <property type="entry name" value="SULFATASE MODIFYING FACTOR 1, 2"/>
    <property type="match status" value="1"/>
</dbReference>
<feature type="domain" description="Sulfatase-modifying factor enzyme-like" evidence="2">
    <location>
        <begin position="2"/>
        <end position="274"/>
    </location>
</feature>
<reference evidence="3 4" key="1">
    <citation type="submission" date="2021-06" db="EMBL/GenBank/DDBJ databases">
        <title>Nitratireductor porphyridii sp. nov., isolated from a small marine red alga, Porphyridium purpureum in South Korea.</title>
        <authorList>
            <person name="Kim K.H."/>
            <person name="Kristyanto S."/>
            <person name="Jeon C.O."/>
        </authorList>
    </citation>
    <scope>NUCLEOTIDE SEQUENCE [LARGE SCALE GENOMIC DNA]</scope>
    <source>
        <strain evidence="3 4">R6</strain>
    </source>
</reference>
<dbReference type="Gene3D" id="3.90.1580.10">
    <property type="entry name" value="paralog of FGE (formylglycine-generating enzyme)"/>
    <property type="match status" value="1"/>
</dbReference>
<feature type="region of interest" description="Disordered" evidence="1">
    <location>
        <begin position="1"/>
        <end position="28"/>
    </location>
</feature>
<sequence>MVIAGGRSHVGRDRPKLPEDGEGPRRQMRLSPYRIETVPVTNARFAAFVRETGYVSLAERFGWGPVFRPFLANPESVKPSATATPWWGRGDGAAWFQPEGPGSSVADRADHPVVHIAWDDARAFAAWAGGRLPTEAEWETAARGTLTDPVFVWGDEPPSPDAPPCNIFVGRFPYGSARKPPYRGTTPVGSYSPNSIGLFDMAGNVWEWVADAFHVRSLSRAAKARNALAAQANEKVMKGGSFLCHESYCDRYRISARSGVAADSGASNTGMRIVYDA</sequence>
<organism evidence="3 4">
    <name type="scientific">Nitratireductor rhodophyticola</name>
    <dbReference type="NCBI Taxonomy" id="2854036"/>
    <lineage>
        <taxon>Bacteria</taxon>
        <taxon>Pseudomonadati</taxon>
        <taxon>Pseudomonadota</taxon>
        <taxon>Alphaproteobacteria</taxon>
        <taxon>Hyphomicrobiales</taxon>
        <taxon>Phyllobacteriaceae</taxon>
        <taxon>Nitratireductor</taxon>
    </lineage>
</organism>
<dbReference type="EMBL" id="JAHSQO010000003">
    <property type="protein sequence ID" value="MBY8917058.1"/>
    <property type="molecule type" value="Genomic_DNA"/>
</dbReference>
<gene>
    <name evidence="3" type="ORF">KVG22_10700</name>
</gene>
<protein>
    <submittedName>
        <fullName evidence="3">Formylglycine-generating enzyme family protein</fullName>
    </submittedName>
</protein>
<dbReference type="Proteomes" id="UP000777661">
    <property type="component" value="Unassembled WGS sequence"/>
</dbReference>
<dbReference type="SUPFAM" id="SSF56436">
    <property type="entry name" value="C-type lectin-like"/>
    <property type="match status" value="1"/>
</dbReference>
<dbReference type="InterPro" id="IPR005532">
    <property type="entry name" value="SUMF_dom"/>
</dbReference>
<dbReference type="PANTHER" id="PTHR23150:SF19">
    <property type="entry name" value="FORMYLGLYCINE-GENERATING ENZYME"/>
    <property type="match status" value="1"/>
</dbReference>
<dbReference type="InterPro" id="IPR016187">
    <property type="entry name" value="CTDL_fold"/>
</dbReference>
<dbReference type="Pfam" id="PF03781">
    <property type="entry name" value="FGE-sulfatase"/>
    <property type="match status" value="1"/>
</dbReference>
<evidence type="ECO:0000313" key="4">
    <source>
        <dbReference type="Proteomes" id="UP000777661"/>
    </source>
</evidence>
<feature type="compositionally biased region" description="Basic and acidic residues" evidence="1">
    <location>
        <begin position="10"/>
        <end position="25"/>
    </location>
</feature>
<dbReference type="InterPro" id="IPR042095">
    <property type="entry name" value="SUMF_sf"/>
</dbReference>